<dbReference type="GO" id="GO:0009288">
    <property type="term" value="C:bacterial-type flagellum"/>
    <property type="evidence" value="ECO:0007669"/>
    <property type="project" value="InterPro"/>
</dbReference>
<dbReference type="GO" id="GO:0005886">
    <property type="term" value="C:plasma membrane"/>
    <property type="evidence" value="ECO:0007669"/>
    <property type="project" value="UniProtKB-SubCell"/>
</dbReference>
<evidence type="ECO:0000313" key="12">
    <source>
        <dbReference type="Proteomes" id="UP000073601"/>
    </source>
</evidence>
<gene>
    <name evidence="11" type="ORF">GMA8713_04053</name>
</gene>
<dbReference type="GO" id="GO:0071973">
    <property type="term" value="P:bacterial-type flagellum-dependent cell motility"/>
    <property type="evidence" value="ECO:0007669"/>
    <property type="project" value="InterPro"/>
</dbReference>
<keyword evidence="10" id="KW-1006">Bacterial flagellum protein export</keyword>
<keyword evidence="4" id="KW-0813">Transport</keyword>
<dbReference type="Pfam" id="PF02050">
    <property type="entry name" value="FliJ"/>
    <property type="match status" value="1"/>
</dbReference>
<dbReference type="EMBL" id="FIZY01000050">
    <property type="protein sequence ID" value="CZF86020.1"/>
    <property type="molecule type" value="Genomic_DNA"/>
</dbReference>
<comment type="similarity">
    <text evidence="2">Belongs to the FliJ family.</text>
</comment>
<dbReference type="RefSeq" id="WP_062713582.1">
    <property type="nucleotide sequence ID" value="NZ_CAWRCI010000050.1"/>
</dbReference>
<dbReference type="AlphaFoldDB" id="A0A128FHI0"/>
<keyword evidence="8" id="KW-0653">Protein transport</keyword>
<evidence type="ECO:0000256" key="3">
    <source>
        <dbReference type="ARBA" id="ARBA00020392"/>
    </source>
</evidence>
<keyword evidence="6" id="KW-0145">Chemotaxis</keyword>
<evidence type="ECO:0000256" key="10">
    <source>
        <dbReference type="ARBA" id="ARBA00023225"/>
    </source>
</evidence>
<dbReference type="GO" id="GO:0044781">
    <property type="term" value="P:bacterial-type flagellum organization"/>
    <property type="evidence" value="ECO:0007669"/>
    <property type="project" value="UniProtKB-KW"/>
</dbReference>
<evidence type="ECO:0000256" key="9">
    <source>
        <dbReference type="ARBA" id="ARBA00023136"/>
    </source>
</evidence>
<evidence type="ECO:0000256" key="7">
    <source>
        <dbReference type="ARBA" id="ARBA00022795"/>
    </source>
</evidence>
<evidence type="ECO:0000313" key="11">
    <source>
        <dbReference type="EMBL" id="CZF86020.1"/>
    </source>
</evidence>
<dbReference type="InterPro" id="IPR012823">
    <property type="entry name" value="Flagell_FliJ"/>
</dbReference>
<dbReference type="GO" id="GO:0015031">
    <property type="term" value="P:protein transport"/>
    <property type="evidence" value="ECO:0007669"/>
    <property type="project" value="UniProtKB-KW"/>
</dbReference>
<accession>A0A128FHI0</accession>
<reference evidence="12" key="1">
    <citation type="submission" date="2016-02" db="EMBL/GenBank/DDBJ databases">
        <authorList>
            <person name="Rodrigo-Torres Lidia"/>
            <person name="Arahal R.David."/>
        </authorList>
    </citation>
    <scope>NUCLEOTIDE SEQUENCE [LARGE SCALE GENOMIC DNA]</scope>
    <source>
        <strain evidence="12">CECT 8713</strain>
    </source>
</reference>
<evidence type="ECO:0000256" key="2">
    <source>
        <dbReference type="ARBA" id="ARBA00010004"/>
    </source>
</evidence>
<sequence length="146" mass="16984">MDAKIKACGKLQQVEEKHRDRVGQKLETMRQRHAHIETKLGQLADLKQHANSSTNSAPTFNSAALMNLTRVDQMLQKMLNHCQQEQAVLEAECAAVKHELEHRHARVQGLEKALERWKKKQSYEKARKEQRLLEEMINARLKRRAV</sequence>
<keyword evidence="9" id="KW-0472">Membrane</keyword>
<dbReference type="NCBIfam" id="TIGR02473">
    <property type="entry name" value="flagell_FliJ"/>
    <property type="match status" value="1"/>
</dbReference>
<dbReference type="Gene3D" id="1.10.287.1700">
    <property type="match status" value="1"/>
</dbReference>
<dbReference type="OrthoDB" id="5815965at2"/>
<evidence type="ECO:0000256" key="4">
    <source>
        <dbReference type="ARBA" id="ARBA00022448"/>
    </source>
</evidence>
<evidence type="ECO:0000256" key="5">
    <source>
        <dbReference type="ARBA" id="ARBA00022475"/>
    </source>
</evidence>
<evidence type="ECO:0000256" key="6">
    <source>
        <dbReference type="ARBA" id="ARBA00022500"/>
    </source>
</evidence>
<keyword evidence="11" id="KW-0282">Flagellum</keyword>
<keyword evidence="7" id="KW-1005">Bacterial flagellum biogenesis</keyword>
<keyword evidence="11" id="KW-0966">Cell projection</keyword>
<comment type="subcellular location">
    <subcellularLocation>
        <location evidence="1">Cell membrane</location>
        <topology evidence="1">Peripheral membrane protein</topology>
        <orientation evidence="1">Cytoplasmic side</orientation>
    </subcellularLocation>
</comment>
<evidence type="ECO:0000256" key="1">
    <source>
        <dbReference type="ARBA" id="ARBA00004413"/>
    </source>
</evidence>
<protein>
    <recommendedName>
        <fullName evidence="3">Flagellar FliJ protein</fullName>
    </recommendedName>
</protein>
<organism evidence="11 12">
    <name type="scientific">Grimontia marina</name>
    <dbReference type="NCBI Taxonomy" id="646534"/>
    <lineage>
        <taxon>Bacteria</taxon>
        <taxon>Pseudomonadati</taxon>
        <taxon>Pseudomonadota</taxon>
        <taxon>Gammaproteobacteria</taxon>
        <taxon>Vibrionales</taxon>
        <taxon>Vibrionaceae</taxon>
        <taxon>Grimontia</taxon>
    </lineage>
</organism>
<dbReference type="InterPro" id="IPR053716">
    <property type="entry name" value="Flag_assembly_chemotaxis_eff"/>
</dbReference>
<keyword evidence="11" id="KW-0969">Cilium</keyword>
<dbReference type="GO" id="GO:0006935">
    <property type="term" value="P:chemotaxis"/>
    <property type="evidence" value="ECO:0007669"/>
    <property type="project" value="UniProtKB-KW"/>
</dbReference>
<dbReference type="Proteomes" id="UP000073601">
    <property type="component" value="Unassembled WGS sequence"/>
</dbReference>
<proteinExistence type="inferred from homology"/>
<keyword evidence="5" id="KW-1003">Cell membrane</keyword>
<name>A0A128FHI0_9GAMM</name>
<keyword evidence="12" id="KW-1185">Reference proteome</keyword>
<evidence type="ECO:0000256" key="8">
    <source>
        <dbReference type="ARBA" id="ARBA00022927"/>
    </source>
</evidence>